<reference evidence="1" key="2">
    <citation type="submission" date="2024-03" db="EMBL/GenBank/DDBJ databases">
        <authorList>
            <person name="Bromfield E.S.P."/>
            <person name="Cloutier S."/>
        </authorList>
    </citation>
    <scope>NUCLEOTIDE SEQUENCE</scope>
    <source>
        <strain evidence="1">5S5</strain>
    </source>
</reference>
<keyword evidence="2" id="KW-1185">Reference proteome</keyword>
<organism evidence="1 2">
    <name type="scientific">Bradyrhizobium septentrionale</name>
    <dbReference type="NCBI Taxonomy" id="1404411"/>
    <lineage>
        <taxon>Bacteria</taxon>
        <taxon>Pseudomonadati</taxon>
        <taxon>Pseudomonadota</taxon>
        <taxon>Alphaproteobacteria</taxon>
        <taxon>Hyphomicrobiales</taxon>
        <taxon>Nitrobacteraceae</taxon>
        <taxon>Bradyrhizobium</taxon>
    </lineage>
</organism>
<evidence type="ECO:0000313" key="2">
    <source>
        <dbReference type="Proteomes" id="UP001432046"/>
    </source>
</evidence>
<reference evidence="1" key="1">
    <citation type="journal article" date="2021" name="Int. J. Syst. Evol. Microbiol.">
        <title>Bradyrhizobium septentrionale sp. nov. (sv. septentrionale) and Bradyrhizobium quebecense sp. nov. (sv. septentrionale) associated with legumes native to Canada possess rearranged symbiosis genes and numerous insertion sequences.</title>
        <authorList>
            <person name="Bromfield E.S.P."/>
            <person name="Cloutier S."/>
        </authorList>
    </citation>
    <scope>NUCLEOTIDE SEQUENCE</scope>
    <source>
        <strain evidence="1">5S5</strain>
    </source>
</reference>
<accession>A0ABZ2PAQ2</accession>
<dbReference type="RefSeq" id="WP_338689286.1">
    <property type="nucleotide sequence ID" value="NZ_CP147711.1"/>
</dbReference>
<name>A0ABZ2PAQ2_9BRAD</name>
<protein>
    <submittedName>
        <fullName evidence="1">Uncharacterized protein</fullName>
    </submittedName>
</protein>
<dbReference type="Proteomes" id="UP001432046">
    <property type="component" value="Chromosome"/>
</dbReference>
<sequence>MSNDLIRRLEALEARINAERPAGPGAPMRVVIISGALPPGEPLFANTGEHELLRNEGEELDAFVARAVAEAHGLAVPLLTIGGLPQSEGQTFLAQAAFEKWLASGADDVPPVTQPGTRR</sequence>
<gene>
    <name evidence="1" type="ORF">WDK88_20475</name>
</gene>
<evidence type="ECO:0000313" key="1">
    <source>
        <dbReference type="EMBL" id="WXC83780.1"/>
    </source>
</evidence>
<proteinExistence type="predicted"/>
<dbReference type="EMBL" id="CP147711">
    <property type="protein sequence ID" value="WXC83780.1"/>
    <property type="molecule type" value="Genomic_DNA"/>
</dbReference>